<proteinExistence type="predicted"/>
<dbReference type="STRING" id="1081102.A0A167ZZN3"/>
<dbReference type="InterPro" id="IPR045114">
    <property type="entry name" value="Csn12-like"/>
</dbReference>
<comment type="caution">
    <text evidence="2">The sequence shown here is derived from an EMBL/GenBank/DDBJ whole genome shotgun (WGS) entry which is preliminary data.</text>
</comment>
<accession>A0A167ZZN3</accession>
<dbReference type="GO" id="GO:0003690">
    <property type="term" value="F:double-stranded DNA binding"/>
    <property type="evidence" value="ECO:0007669"/>
    <property type="project" value="InterPro"/>
</dbReference>
<dbReference type="OrthoDB" id="5404651at2759"/>
<dbReference type="AlphaFoldDB" id="A0A167ZZN3"/>
<protein>
    <submittedName>
        <fullName evidence="2">Cop9 signalosome complex subunit 12</fullName>
    </submittedName>
</protein>
<dbReference type="EMBL" id="AZHD01000001">
    <property type="protein sequence ID" value="OAA68073.1"/>
    <property type="molecule type" value="Genomic_DNA"/>
</dbReference>
<evidence type="ECO:0000313" key="3">
    <source>
        <dbReference type="Proteomes" id="UP000076874"/>
    </source>
</evidence>
<dbReference type="Proteomes" id="UP000076874">
    <property type="component" value="Unassembled WGS sequence"/>
</dbReference>
<keyword evidence="3" id="KW-1185">Reference proteome</keyword>
<dbReference type="PANTHER" id="PTHR12732">
    <property type="entry name" value="UNCHARACTERIZED PROTEASOME COMPONENT REGION PCI-CONTAINING"/>
    <property type="match status" value="1"/>
</dbReference>
<gene>
    <name evidence="2" type="ORF">SPI_00268</name>
</gene>
<reference evidence="2 3" key="1">
    <citation type="journal article" date="2016" name="Genome Biol. Evol.">
        <title>Divergent and convergent evolution of fungal pathogenicity.</title>
        <authorList>
            <person name="Shang Y."/>
            <person name="Xiao G."/>
            <person name="Zheng P."/>
            <person name="Cen K."/>
            <person name="Zhan S."/>
            <person name="Wang C."/>
        </authorList>
    </citation>
    <scope>NUCLEOTIDE SEQUENCE [LARGE SCALE GENOMIC DNA]</scope>
    <source>
        <strain evidence="2 3">RCEF 264</strain>
    </source>
</reference>
<organism evidence="2 3">
    <name type="scientific">Niveomyces insectorum RCEF 264</name>
    <dbReference type="NCBI Taxonomy" id="1081102"/>
    <lineage>
        <taxon>Eukaryota</taxon>
        <taxon>Fungi</taxon>
        <taxon>Dikarya</taxon>
        <taxon>Ascomycota</taxon>
        <taxon>Pezizomycotina</taxon>
        <taxon>Sordariomycetes</taxon>
        <taxon>Hypocreomycetidae</taxon>
        <taxon>Hypocreales</taxon>
        <taxon>Cordycipitaceae</taxon>
        <taxon>Niveomyces</taxon>
    </lineage>
</organism>
<evidence type="ECO:0000256" key="1">
    <source>
        <dbReference type="SAM" id="MobiDB-lite"/>
    </source>
</evidence>
<dbReference type="PANTHER" id="PTHR12732:SF8">
    <property type="entry name" value="NUCLEAR MRNA EXPORT PROTEIN THP1"/>
    <property type="match status" value="1"/>
</dbReference>
<name>A0A167ZZN3_9HYPO</name>
<evidence type="ECO:0000313" key="2">
    <source>
        <dbReference type="EMBL" id="OAA68073.1"/>
    </source>
</evidence>
<sequence length="409" mass="43917">MSLTRQFLSSIHGFVVRKDGATLRDWLQVSPESPSQYFQLAQELRKQFPSDAGLESCVEACLPMADDDDASSGTPWPGFTSFMRDYLVYWRDADFDNLPELHASLSSLLTACATALSHPTHGTLMLETSVAVSRFLAKLVMVLHRRPDLRRRMRPAGGAAGGGGAAATGDEERKSLVETTADAIQKLFTTCLADRSSSRWSPPTGKKVAVYRFANLVLKLLFAGNKARWAALLLRPEAADQLRAVFAPLAAAVRLDLADLLTVATLAQHQIEGWVPVAPAPRARPPHTNTLFLRAVANNAAELSNRHPNVSTVAPPPGGPRRLRPSEGLLWGNLAVTLADVESVVASLTAQGLLHGFVAHAAGKFAVVGAKAKGSAVRAGWPPVAAVIRERLQEEGVDLDSVPAWVKAP</sequence>
<feature type="region of interest" description="Disordered" evidence="1">
    <location>
        <begin position="152"/>
        <end position="171"/>
    </location>
</feature>
<dbReference type="GO" id="GO:0003723">
    <property type="term" value="F:RNA binding"/>
    <property type="evidence" value="ECO:0007669"/>
    <property type="project" value="InterPro"/>
</dbReference>